<dbReference type="PANTHER" id="PTHR21937:SF5">
    <property type="entry name" value="GENE 973-RELATED"/>
    <property type="match status" value="1"/>
</dbReference>
<dbReference type="EMBL" id="JAODUP010000293">
    <property type="protein sequence ID" value="KAK2153553.1"/>
    <property type="molecule type" value="Genomic_DNA"/>
</dbReference>
<accession>A0AAD9JJA3</accession>
<dbReference type="PANTHER" id="PTHR21937">
    <property type="entry name" value="CCDC66 DOMAIN-CONTAINING PROTEIN"/>
    <property type="match status" value="1"/>
</dbReference>
<comment type="caution">
    <text evidence="1">The sequence shown here is derived from an EMBL/GenBank/DDBJ whole genome shotgun (WGS) entry which is preliminary data.</text>
</comment>
<gene>
    <name evidence="1" type="ORF">LSH36_293g03040</name>
</gene>
<name>A0AAD9JJA3_9ANNE</name>
<reference evidence="1" key="1">
    <citation type="journal article" date="2023" name="Mol. Biol. Evol.">
        <title>Third-Generation Sequencing Reveals the Adaptive Role of the Epigenome in Three Deep-Sea Polychaetes.</title>
        <authorList>
            <person name="Perez M."/>
            <person name="Aroh O."/>
            <person name="Sun Y."/>
            <person name="Lan Y."/>
            <person name="Juniper S.K."/>
            <person name="Young C.R."/>
            <person name="Angers B."/>
            <person name="Qian P.Y."/>
        </authorList>
    </citation>
    <scope>NUCLEOTIDE SEQUENCE</scope>
    <source>
        <strain evidence="1">P08H-3</strain>
    </source>
</reference>
<keyword evidence="2" id="KW-1185">Reference proteome</keyword>
<evidence type="ECO:0000313" key="1">
    <source>
        <dbReference type="EMBL" id="KAK2153553.1"/>
    </source>
</evidence>
<protein>
    <submittedName>
        <fullName evidence="1">Uncharacterized protein</fullName>
    </submittedName>
</protein>
<evidence type="ECO:0000313" key="2">
    <source>
        <dbReference type="Proteomes" id="UP001208570"/>
    </source>
</evidence>
<proteinExistence type="predicted"/>
<sequence length="75" mass="8864">MALLEAEARHLAEEMALKQAEMESKLQFNRSLHLEAHGLDHTLNITDAFTWSYFELLQWLGLDLPDFERMKTNRF</sequence>
<dbReference type="InterPro" id="IPR031440">
    <property type="entry name" value="DUF4670"/>
</dbReference>
<dbReference type="AlphaFoldDB" id="A0AAD9JJA3"/>
<dbReference type="Proteomes" id="UP001208570">
    <property type="component" value="Unassembled WGS sequence"/>
</dbReference>
<organism evidence="1 2">
    <name type="scientific">Paralvinella palmiformis</name>
    <dbReference type="NCBI Taxonomy" id="53620"/>
    <lineage>
        <taxon>Eukaryota</taxon>
        <taxon>Metazoa</taxon>
        <taxon>Spiralia</taxon>
        <taxon>Lophotrochozoa</taxon>
        <taxon>Annelida</taxon>
        <taxon>Polychaeta</taxon>
        <taxon>Sedentaria</taxon>
        <taxon>Canalipalpata</taxon>
        <taxon>Terebellida</taxon>
        <taxon>Terebelliformia</taxon>
        <taxon>Alvinellidae</taxon>
        <taxon>Paralvinella</taxon>
    </lineage>
</organism>